<organism evidence="1 2">
    <name type="scientific">Pluteus cervinus</name>
    <dbReference type="NCBI Taxonomy" id="181527"/>
    <lineage>
        <taxon>Eukaryota</taxon>
        <taxon>Fungi</taxon>
        <taxon>Dikarya</taxon>
        <taxon>Basidiomycota</taxon>
        <taxon>Agaricomycotina</taxon>
        <taxon>Agaricomycetes</taxon>
        <taxon>Agaricomycetidae</taxon>
        <taxon>Agaricales</taxon>
        <taxon>Pluteineae</taxon>
        <taxon>Pluteaceae</taxon>
        <taxon>Pluteus</taxon>
    </lineage>
</organism>
<reference evidence="1 2" key="1">
    <citation type="journal article" date="2019" name="Nat. Ecol. Evol.">
        <title>Megaphylogeny resolves global patterns of mushroom evolution.</title>
        <authorList>
            <person name="Varga T."/>
            <person name="Krizsan K."/>
            <person name="Foldi C."/>
            <person name="Dima B."/>
            <person name="Sanchez-Garcia M."/>
            <person name="Sanchez-Ramirez S."/>
            <person name="Szollosi G.J."/>
            <person name="Szarkandi J.G."/>
            <person name="Papp V."/>
            <person name="Albert L."/>
            <person name="Andreopoulos W."/>
            <person name="Angelini C."/>
            <person name="Antonin V."/>
            <person name="Barry K.W."/>
            <person name="Bougher N.L."/>
            <person name="Buchanan P."/>
            <person name="Buyck B."/>
            <person name="Bense V."/>
            <person name="Catcheside P."/>
            <person name="Chovatia M."/>
            <person name="Cooper J."/>
            <person name="Damon W."/>
            <person name="Desjardin D."/>
            <person name="Finy P."/>
            <person name="Geml J."/>
            <person name="Haridas S."/>
            <person name="Hughes K."/>
            <person name="Justo A."/>
            <person name="Karasinski D."/>
            <person name="Kautmanova I."/>
            <person name="Kiss B."/>
            <person name="Kocsube S."/>
            <person name="Kotiranta H."/>
            <person name="LaButti K.M."/>
            <person name="Lechner B.E."/>
            <person name="Liimatainen K."/>
            <person name="Lipzen A."/>
            <person name="Lukacs Z."/>
            <person name="Mihaltcheva S."/>
            <person name="Morgado L.N."/>
            <person name="Niskanen T."/>
            <person name="Noordeloos M.E."/>
            <person name="Ohm R.A."/>
            <person name="Ortiz-Santana B."/>
            <person name="Ovrebo C."/>
            <person name="Racz N."/>
            <person name="Riley R."/>
            <person name="Savchenko A."/>
            <person name="Shiryaev A."/>
            <person name="Soop K."/>
            <person name="Spirin V."/>
            <person name="Szebenyi C."/>
            <person name="Tomsovsky M."/>
            <person name="Tulloss R.E."/>
            <person name="Uehling J."/>
            <person name="Grigoriev I.V."/>
            <person name="Vagvolgyi C."/>
            <person name="Papp T."/>
            <person name="Martin F.M."/>
            <person name="Miettinen O."/>
            <person name="Hibbett D.S."/>
            <person name="Nagy L.G."/>
        </authorList>
    </citation>
    <scope>NUCLEOTIDE SEQUENCE [LARGE SCALE GENOMIC DNA]</scope>
    <source>
        <strain evidence="1 2">NL-1719</strain>
    </source>
</reference>
<dbReference type="EMBL" id="ML208453">
    <property type="protein sequence ID" value="TFK64978.1"/>
    <property type="molecule type" value="Genomic_DNA"/>
</dbReference>
<dbReference type="Proteomes" id="UP000308600">
    <property type="component" value="Unassembled WGS sequence"/>
</dbReference>
<evidence type="ECO:0000313" key="2">
    <source>
        <dbReference type="Proteomes" id="UP000308600"/>
    </source>
</evidence>
<evidence type="ECO:0000313" key="1">
    <source>
        <dbReference type="EMBL" id="TFK64978.1"/>
    </source>
</evidence>
<proteinExistence type="predicted"/>
<sequence>MIRGDLGRDGFVIRRGCGKLVPNRRAEGGTERIDQPTGDDLRKVGSPPIVAVARAHSVTIGRVRRYQRRQKLLLEYRTLPEILTEEKDRSWLVPGESLGLRIGISLPSRGVPVILSSRAMIANNQVMLRLSSRRMHSTFLFVIPFARVWIETIARTGYSFNMYYDDPVEDCNQRFSYAFSSMVDICTTKRESEINSFPKSSALQRTKTKARQVCWSQGSADGPRVLQFSVIGFDTAQDRQM</sequence>
<accession>A0ACD3AH24</accession>
<gene>
    <name evidence="1" type="ORF">BDN72DRAFT_860983</name>
</gene>
<name>A0ACD3AH24_9AGAR</name>
<protein>
    <submittedName>
        <fullName evidence="1">Uncharacterized protein</fullName>
    </submittedName>
</protein>
<keyword evidence="2" id="KW-1185">Reference proteome</keyword>